<dbReference type="InterPro" id="IPR015886">
    <property type="entry name" value="H2TH_FPG"/>
</dbReference>
<evidence type="ECO:0000256" key="8">
    <source>
        <dbReference type="ARBA" id="ARBA00023268"/>
    </source>
</evidence>
<dbReference type="Gene3D" id="1.10.8.50">
    <property type="match status" value="1"/>
</dbReference>
<gene>
    <name evidence="11" type="ORF">METZ01_LOCUS15131</name>
</gene>
<dbReference type="Gene3D" id="3.20.190.10">
    <property type="entry name" value="MutM-like, N-terminal"/>
    <property type="match status" value="1"/>
</dbReference>
<sequence length="259" mass="28032">VPEILEVESYRRLAEQVVGRTVAEVEAPDAWYVKGGARPADLVDALAGRRVTAVRRRGKLLLVDSGGPTLGLRFGMTGRLLVDGVASIEYLRWGARRRDPAWERFGLIFRGGGRLLIEDPRRLGGVELAPEEEALGPDAWSVTTGRLAIALAGGRGPLKARLLDQSRLAGLGNLLVDEILWRAGLSPHRTAGSLDQDEERVLGRTIRSTVTSLDRRGGSHTGDLMPARGVGGCCPVDGDPLQRDVVGGRTTWWCPGHQR</sequence>
<dbReference type="SUPFAM" id="SSF57716">
    <property type="entry name" value="Glucocorticoid receptor-like (DNA-binding domain)"/>
    <property type="match status" value="1"/>
</dbReference>
<reference evidence="11" key="1">
    <citation type="submission" date="2018-05" db="EMBL/GenBank/DDBJ databases">
        <authorList>
            <person name="Lanie J.A."/>
            <person name="Ng W.-L."/>
            <person name="Kazmierczak K.M."/>
            <person name="Andrzejewski T.M."/>
            <person name="Davidsen T.M."/>
            <person name="Wayne K.J."/>
            <person name="Tettelin H."/>
            <person name="Glass J.I."/>
            <person name="Rusch D."/>
            <person name="Podicherti R."/>
            <person name="Tsui H.-C.T."/>
            <person name="Winkler M.E."/>
        </authorList>
    </citation>
    <scope>NUCLEOTIDE SEQUENCE</scope>
</reference>
<dbReference type="AlphaFoldDB" id="A0A381P7B5"/>
<dbReference type="GO" id="GO:0008270">
    <property type="term" value="F:zinc ion binding"/>
    <property type="evidence" value="ECO:0007669"/>
    <property type="project" value="InterPro"/>
</dbReference>
<keyword evidence="5" id="KW-0238">DNA-binding</keyword>
<evidence type="ECO:0000256" key="7">
    <source>
        <dbReference type="ARBA" id="ARBA00023239"/>
    </source>
</evidence>
<comment type="similarity">
    <text evidence="2">Belongs to the FPG family.</text>
</comment>
<dbReference type="SMART" id="SM00898">
    <property type="entry name" value="Fapy_DNA_glyco"/>
    <property type="match status" value="1"/>
</dbReference>
<keyword evidence="3" id="KW-0227">DNA damage</keyword>
<dbReference type="GO" id="GO:0008534">
    <property type="term" value="F:oxidized purine nucleobase lesion DNA N-glycosylase activity"/>
    <property type="evidence" value="ECO:0007669"/>
    <property type="project" value="UniProtKB-EC"/>
</dbReference>
<keyword evidence="4" id="KW-0378">Hydrolase</keyword>
<dbReference type="GO" id="GO:0003684">
    <property type="term" value="F:damaged DNA binding"/>
    <property type="evidence" value="ECO:0007669"/>
    <property type="project" value="InterPro"/>
</dbReference>
<dbReference type="GO" id="GO:0016829">
    <property type="term" value="F:lyase activity"/>
    <property type="evidence" value="ECO:0007669"/>
    <property type="project" value="UniProtKB-KW"/>
</dbReference>
<dbReference type="GO" id="GO:0003906">
    <property type="term" value="F:DNA-(apurinic or apyrimidinic site) endonuclease activity"/>
    <property type="evidence" value="ECO:0007669"/>
    <property type="project" value="InterPro"/>
</dbReference>
<dbReference type="PANTHER" id="PTHR22993:SF9">
    <property type="entry name" value="FORMAMIDOPYRIMIDINE-DNA GLYCOSYLASE"/>
    <property type="match status" value="1"/>
</dbReference>
<dbReference type="InterPro" id="IPR010979">
    <property type="entry name" value="Ribosomal_uS13-like_H2TH"/>
</dbReference>
<evidence type="ECO:0000256" key="2">
    <source>
        <dbReference type="ARBA" id="ARBA00009409"/>
    </source>
</evidence>
<name>A0A381P7B5_9ZZZZ</name>
<dbReference type="EMBL" id="UINC01000859">
    <property type="protein sequence ID" value="SUZ62277.1"/>
    <property type="molecule type" value="Genomic_DNA"/>
</dbReference>
<evidence type="ECO:0000259" key="10">
    <source>
        <dbReference type="PROSITE" id="PS51068"/>
    </source>
</evidence>
<evidence type="ECO:0000256" key="6">
    <source>
        <dbReference type="ARBA" id="ARBA00023204"/>
    </source>
</evidence>
<dbReference type="InterPro" id="IPR012319">
    <property type="entry name" value="FPG_cat"/>
</dbReference>
<dbReference type="GO" id="GO:0006284">
    <property type="term" value="P:base-excision repair"/>
    <property type="evidence" value="ECO:0007669"/>
    <property type="project" value="InterPro"/>
</dbReference>
<proteinExistence type="inferred from homology"/>
<dbReference type="SMART" id="SM01232">
    <property type="entry name" value="H2TH"/>
    <property type="match status" value="1"/>
</dbReference>
<keyword evidence="9" id="KW-0326">Glycosidase</keyword>
<feature type="domain" description="Formamidopyrimidine-DNA glycosylase catalytic" evidence="10">
    <location>
        <begin position="2"/>
        <end position="124"/>
    </location>
</feature>
<evidence type="ECO:0000256" key="9">
    <source>
        <dbReference type="ARBA" id="ARBA00023295"/>
    </source>
</evidence>
<dbReference type="InterPro" id="IPR035937">
    <property type="entry name" value="FPG_N"/>
</dbReference>
<keyword evidence="6" id="KW-0234">DNA repair</keyword>
<keyword evidence="8" id="KW-0511">Multifunctional enzyme</keyword>
<accession>A0A381P7B5</accession>
<dbReference type="SUPFAM" id="SSF46946">
    <property type="entry name" value="S13-like H2TH domain"/>
    <property type="match status" value="1"/>
</dbReference>
<organism evidence="11">
    <name type="scientific">marine metagenome</name>
    <dbReference type="NCBI Taxonomy" id="408172"/>
    <lineage>
        <taxon>unclassified sequences</taxon>
        <taxon>metagenomes</taxon>
        <taxon>ecological metagenomes</taxon>
    </lineage>
</organism>
<dbReference type="SUPFAM" id="SSF81624">
    <property type="entry name" value="N-terminal domain of MutM-like DNA repair proteins"/>
    <property type="match status" value="1"/>
</dbReference>
<evidence type="ECO:0000256" key="1">
    <source>
        <dbReference type="ARBA" id="ARBA00001668"/>
    </source>
</evidence>
<dbReference type="PANTHER" id="PTHR22993">
    <property type="entry name" value="FORMAMIDOPYRIMIDINE-DNA GLYCOSYLASE"/>
    <property type="match status" value="1"/>
</dbReference>
<dbReference type="Pfam" id="PF01149">
    <property type="entry name" value="Fapy_DNA_glyco"/>
    <property type="match status" value="1"/>
</dbReference>
<evidence type="ECO:0000256" key="5">
    <source>
        <dbReference type="ARBA" id="ARBA00023125"/>
    </source>
</evidence>
<comment type="catalytic activity">
    <reaction evidence="1">
        <text>Hydrolysis of DNA containing ring-opened 7-methylguanine residues, releasing 2,6-diamino-4-hydroxy-5-(N-methyl)formamidopyrimidine.</text>
        <dbReference type="EC" id="3.2.2.23"/>
    </reaction>
</comment>
<dbReference type="PROSITE" id="PS51068">
    <property type="entry name" value="FPG_CAT"/>
    <property type="match status" value="1"/>
</dbReference>
<feature type="non-terminal residue" evidence="11">
    <location>
        <position position="1"/>
    </location>
</feature>
<protein>
    <recommendedName>
        <fullName evidence="10">Formamidopyrimidine-DNA glycosylase catalytic domain-containing protein</fullName>
    </recommendedName>
</protein>
<evidence type="ECO:0000256" key="3">
    <source>
        <dbReference type="ARBA" id="ARBA00022763"/>
    </source>
</evidence>
<evidence type="ECO:0000313" key="11">
    <source>
        <dbReference type="EMBL" id="SUZ62277.1"/>
    </source>
</evidence>
<evidence type="ECO:0000256" key="4">
    <source>
        <dbReference type="ARBA" id="ARBA00022801"/>
    </source>
</evidence>
<dbReference type="Pfam" id="PF06831">
    <property type="entry name" value="H2TH"/>
    <property type="match status" value="1"/>
</dbReference>
<keyword evidence="7" id="KW-0456">Lyase</keyword>